<proteinExistence type="predicted"/>
<dbReference type="EMBL" id="BCMI01000027">
    <property type="protein sequence ID" value="GAX06833.1"/>
    <property type="molecule type" value="Genomic_DNA"/>
</dbReference>
<comment type="caution">
    <text evidence="2">The sequence shown here is derived from an EMBL/GenBank/DDBJ whole genome shotgun (WGS) entry which is preliminary data.</text>
</comment>
<gene>
    <name evidence="2" type="ORF">IWT25_02180</name>
</gene>
<dbReference type="Proteomes" id="UP000198414">
    <property type="component" value="Unassembled WGS sequence"/>
</dbReference>
<dbReference type="RefSeq" id="WP_180949790.1">
    <property type="nucleotide sequence ID" value="NZ_BCMI01000027.1"/>
</dbReference>
<feature type="region of interest" description="Disordered" evidence="1">
    <location>
        <begin position="336"/>
        <end position="365"/>
    </location>
</feature>
<sequence length="365" mass="39812">MSEAIANRKDLTPESSANSGLSLIMNEDVNTMASQLKAISNFQSMVEQNLNDGQDYGVIPGTGGKPTLLKPGAEKIQMLMGVTSEYDVIKSVEDYEKGFFTYTVKCTLLKNGQKITEGLGSANTKEKRYKNQDAFMLVNTVLKMAKKRAQVDATLTIASLSNVFTQDIEDMQDWQKQEATETMNNSDASSMKVNFGKYKGQGKTLGELVKSDRGYVEWLSKNARDDAMKQATKMVLNSKTDQQPGGKNTDKASKPNEPAESSQSRIATQAQINLIAMYSSKIAQLEGVDKQKPATDALQDAIKGWKGTSDEWANLPAETAVAVGDKLNNDLQALNSAMNHGKGDTKDPFADSKNADVSTDKLPFD</sequence>
<feature type="compositionally biased region" description="Basic and acidic residues" evidence="1">
    <location>
        <begin position="341"/>
        <end position="365"/>
    </location>
</feature>
<evidence type="ECO:0000256" key="1">
    <source>
        <dbReference type="SAM" id="MobiDB-lite"/>
    </source>
</evidence>
<accession>A0A1Z5IYH5</accession>
<dbReference type="AlphaFoldDB" id="A0A1Z5IYH5"/>
<organism evidence="2 3">
    <name type="scientific">Secundilactobacillus pentosiphilus</name>
    <dbReference type="NCBI Taxonomy" id="1714682"/>
    <lineage>
        <taxon>Bacteria</taxon>
        <taxon>Bacillati</taxon>
        <taxon>Bacillota</taxon>
        <taxon>Bacilli</taxon>
        <taxon>Lactobacillales</taxon>
        <taxon>Lactobacillaceae</taxon>
        <taxon>Secundilactobacillus</taxon>
    </lineage>
</organism>
<name>A0A1Z5IYH5_9LACO</name>
<reference evidence="2 3" key="1">
    <citation type="submission" date="2015-11" db="EMBL/GenBank/DDBJ databases">
        <title>Draft genome sequences of new species of the genus Lactobacillus isolated from orchardgrass silage.</title>
        <authorList>
            <person name="Tohno M."/>
            <person name="Tanizawa Y."/>
            <person name="Arita M."/>
        </authorList>
    </citation>
    <scope>NUCLEOTIDE SEQUENCE [LARGE SCALE GENOMIC DNA]</scope>
    <source>
        <strain evidence="2 3">IWT25</strain>
    </source>
</reference>
<feature type="region of interest" description="Disordered" evidence="1">
    <location>
        <begin position="237"/>
        <end position="265"/>
    </location>
</feature>
<evidence type="ECO:0000313" key="3">
    <source>
        <dbReference type="Proteomes" id="UP000198414"/>
    </source>
</evidence>
<evidence type="ECO:0000313" key="2">
    <source>
        <dbReference type="EMBL" id="GAX06833.1"/>
    </source>
</evidence>
<feature type="compositionally biased region" description="Polar residues" evidence="1">
    <location>
        <begin position="237"/>
        <end position="246"/>
    </location>
</feature>
<protein>
    <submittedName>
        <fullName evidence="2">Exodeoxyribonuclease X</fullName>
    </submittedName>
</protein>